<evidence type="ECO:0000256" key="4">
    <source>
        <dbReference type="ARBA" id="ARBA00022741"/>
    </source>
</evidence>
<dbReference type="EC" id="2.7.11.1" evidence="1"/>
<evidence type="ECO:0000256" key="1">
    <source>
        <dbReference type="ARBA" id="ARBA00012513"/>
    </source>
</evidence>
<organism evidence="10 11">
    <name type="scientific">Gemmata obscuriglobus</name>
    <dbReference type="NCBI Taxonomy" id="114"/>
    <lineage>
        <taxon>Bacteria</taxon>
        <taxon>Pseudomonadati</taxon>
        <taxon>Planctomycetota</taxon>
        <taxon>Planctomycetia</taxon>
        <taxon>Gemmatales</taxon>
        <taxon>Gemmataceae</taxon>
        <taxon>Gemmata</taxon>
    </lineage>
</organism>
<dbReference type="PROSITE" id="PS50011">
    <property type="entry name" value="PROTEIN_KINASE_DOM"/>
    <property type="match status" value="1"/>
</dbReference>
<protein>
    <recommendedName>
        <fullName evidence="1">non-specific serine/threonine protein kinase</fullName>
        <ecNumber evidence="1">2.7.11.1</ecNumber>
    </recommendedName>
</protein>
<dbReference type="PANTHER" id="PTHR43289">
    <property type="entry name" value="MITOGEN-ACTIVATED PROTEIN KINASE KINASE KINASE 20-RELATED"/>
    <property type="match status" value="1"/>
</dbReference>
<dbReference type="GO" id="GO:0005524">
    <property type="term" value="F:ATP binding"/>
    <property type="evidence" value="ECO:0007669"/>
    <property type="project" value="UniProtKB-UniRule"/>
</dbReference>
<dbReference type="OrthoDB" id="6111975at2"/>
<dbReference type="PROSITE" id="PS00108">
    <property type="entry name" value="PROTEIN_KINASE_ST"/>
    <property type="match status" value="1"/>
</dbReference>
<dbReference type="InterPro" id="IPR017441">
    <property type="entry name" value="Protein_kinase_ATP_BS"/>
</dbReference>
<keyword evidence="3" id="KW-0808">Transferase</keyword>
<keyword evidence="4 7" id="KW-0547">Nucleotide-binding</keyword>
<dbReference type="PROSITE" id="PS00107">
    <property type="entry name" value="PROTEIN_KINASE_ATP"/>
    <property type="match status" value="1"/>
</dbReference>
<dbReference type="InterPro" id="IPR000719">
    <property type="entry name" value="Prot_kinase_dom"/>
</dbReference>
<dbReference type="Gene3D" id="1.10.510.10">
    <property type="entry name" value="Transferase(Phosphotransferase) domain 1"/>
    <property type="match status" value="1"/>
</dbReference>
<dbReference type="GO" id="GO:0004674">
    <property type="term" value="F:protein serine/threonine kinase activity"/>
    <property type="evidence" value="ECO:0007669"/>
    <property type="project" value="UniProtKB-KW"/>
</dbReference>
<dbReference type="SUPFAM" id="SSF56112">
    <property type="entry name" value="Protein kinase-like (PK-like)"/>
    <property type="match status" value="1"/>
</dbReference>
<dbReference type="InterPro" id="IPR008271">
    <property type="entry name" value="Ser/Thr_kinase_AS"/>
</dbReference>
<feature type="domain" description="Protein kinase" evidence="9">
    <location>
        <begin position="134"/>
        <end position="395"/>
    </location>
</feature>
<dbReference type="AlphaFoldDB" id="A0A2Z3GW09"/>
<keyword evidence="6 7" id="KW-0067">ATP-binding</keyword>
<evidence type="ECO:0000313" key="10">
    <source>
        <dbReference type="EMBL" id="AWM36262.1"/>
    </source>
</evidence>
<gene>
    <name evidence="10" type="ORF">C1280_04030</name>
</gene>
<dbReference type="SMART" id="SM00220">
    <property type="entry name" value="S_TKc"/>
    <property type="match status" value="1"/>
</dbReference>
<keyword evidence="11" id="KW-1185">Reference proteome</keyword>
<proteinExistence type="predicted"/>
<evidence type="ECO:0000313" key="11">
    <source>
        <dbReference type="Proteomes" id="UP000245802"/>
    </source>
</evidence>
<evidence type="ECO:0000256" key="3">
    <source>
        <dbReference type="ARBA" id="ARBA00022679"/>
    </source>
</evidence>
<evidence type="ECO:0000256" key="8">
    <source>
        <dbReference type="SAM" id="MobiDB-lite"/>
    </source>
</evidence>
<feature type="region of interest" description="Disordered" evidence="8">
    <location>
        <begin position="106"/>
        <end position="128"/>
    </location>
</feature>
<keyword evidence="5" id="KW-0418">Kinase</keyword>
<sequence>MASIAAFSSAVGSAGWAPASENRASGRAAASENRTAELRGAGRWDSYFILHLSPGIFNRESPGRGTGPHFSFARRRVICQGRLPRVGRGVAPRYVCQPKWRSHWNAAEPTMPDTQPQPASPPQPDLTGRTLGDFHVLRKIGAGGMGQVYLARQTSLKREVALKLLKNELNANPTALARFQAEAQAVAKLNHPNIVHIHQIGEADGLRYMVLEFVEGRNLRDYMARKGPPDLPVTLSIMRQVALALQKAHDQGIVHRDIKPENILVTRKVEVKVTDFGLSRFFTGEEQPTHLTQSGVTLGTPLYMSPEQVQGHPVDHRSDIYSFGVTCFHLLAGEPPFRGASAFEVALKHVQDPAPQLADLRPDLPADLCGMVHKMMAKKPADRYQSARDVVRDLVKVRDGLSTGTATLALTQHGSVPASSSSNAVLLLSQSGAAVPAGARGRWRLWAGLAGALAAFGGGLVALLVPPRAETGASAPAPAPLPAGPGLPDVRPVEKLVTTRERELLATLNSDRTDVEDMLKASVELGLLYAKERRFPEANDRFERLKARGKEWREPAARTASVAGRLGLAVVLALKNDAELSNKLFLEVLTEPVPKFGPPGGPKADGPRFDRAGTTVNGALLRFPDLSHAVADALNRNAANLGKAKLEPAALEQLRFPRIGKRG</sequence>
<evidence type="ECO:0000256" key="2">
    <source>
        <dbReference type="ARBA" id="ARBA00022527"/>
    </source>
</evidence>
<feature type="binding site" evidence="7">
    <location>
        <position position="163"/>
    </location>
    <ligand>
        <name>ATP</name>
        <dbReference type="ChEBI" id="CHEBI:30616"/>
    </ligand>
</feature>
<dbReference type="CDD" id="cd14014">
    <property type="entry name" value="STKc_PknB_like"/>
    <property type="match status" value="1"/>
</dbReference>
<dbReference type="Proteomes" id="UP000245802">
    <property type="component" value="Chromosome"/>
</dbReference>
<evidence type="ECO:0000256" key="7">
    <source>
        <dbReference type="PROSITE-ProRule" id="PRU10141"/>
    </source>
</evidence>
<evidence type="ECO:0000259" key="9">
    <source>
        <dbReference type="PROSITE" id="PS50011"/>
    </source>
</evidence>
<dbReference type="Gene3D" id="3.30.200.20">
    <property type="entry name" value="Phosphorylase Kinase, domain 1"/>
    <property type="match status" value="1"/>
</dbReference>
<keyword evidence="2" id="KW-0723">Serine/threonine-protein kinase</keyword>
<dbReference type="InterPro" id="IPR011009">
    <property type="entry name" value="Kinase-like_dom_sf"/>
</dbReference>
<dbReference type="EMBL" id="CP025958">
    <property type="protein sequence ID" value="AWM36262.1"/>
    <property type="molecule type" value="Genomic_DNA"/>
</dbReference>
<dbReference type="FunFam" id="1.10.510.10:FF:000021">
    <property type="entry name" value="Serine/threonine protein kinase"/>
    <property type="match status" value="1"/>
</dbReference>
<name>A0A2Z3GW09_9BACT</name>
<dbReference type="KEGG" id="gog:C1280_04030"/>
<dbReference type="Pfam" id="PF00069">
    <property type="entry name" value="Pkinase"/>
    <property type="match status" value="1"/>
</dbReference>
<evidence type="ECO:0000256" key="5">
    <source>
        <dbReference type="ARBA" id="ARBA00022777"/>
    </source>
</evidence>
<reference evidence="10 11" key="1">
    <citation type="submission" date="2018-01" db="EMBL/GenBank/DDBJ databases">
        <title>G. obscuriglobus.</title>
        <authorList>
            <person name="Franke J."/>
            <person name="Blomberg W."/>
            <person name="Selmecki A."/>
        </authorList>
    </citation>
    <scope>NUCLEOTIDE SEQUENCE [LARGE SCALE GENOMIC DNA]</scope>
    <source>
        <strain evidence="10 11">DSM 5831</strain>
    </source>
</reference>
<dbReference type="PANTHER" id="PTHR43289:SF6">
    <property type="entry name" value="SERINE_THREONINE-PROTEIN KINASE NEKL-3"/>
    <property type="match status" value="1"/>
</dbReference>
<evidence type="ECO:0000256" key="6">
    <source>
        <dbReference type="ARBA" id="ARBA00022840"/>
    </source>
</evidence>
<accession>A0A2Z3GW09</accession>